<accession>A0A0J7Y593</accession>
<evidence type="ECO:0000313" key="3">
    <source>
        <dbReference type="Proteomes" id="UP000052232"/>
    </source>
</evidence>
<dbReference type="Gene3D" id="3.40.630.30">
    <property type="match status" value="1"/>
</dbReference>
<feature type="domain" description="BioF2-like acetyltransferase" evidence="1">
    <location>
        <begin position="167"/>
        <end position="297"/>
    </location>
</feature>
<dbReference type="Pfam" id="PF13480">
    <property type="entry name" value="Acetyltransf_6"/>
    <property type="match status" value="1"/>
</dbReference>
<dbReference type="STRING" id="1420583.V473_10680"/>
<sequence length="334" mass="37523">MLTPREYQMLDEARQALAGRLDRAPGLALFDRIDWFAALHDRCFPDQPVRIVQAQEGDAQAWLFLLAPAPRRASALANWYSFAWAPVFIGEPDAATRQRLLESLARHLLATSAQIDLYPLEDAAPLLAALRRAGWFAVRRTMGGRHLLQVEGRSFADYWASRPGRLRNLVKRKGRGDPFALSIATRLTDGLWRDYVDVHDRSWKVAEPGLDFLRDLAERESAAGTLRLGFARLDGRAVAAQLWTVEDGIALIHKLSHDSAHDHGSPGTLLSHMMFRQAIDHDRVRMIDYGTGDNGYKTDWMDRRVPLHQIDAFNARFASAWLPAARTAISALVG</sequence>
<gene>
    <name evidence="2" type="ORF">V473_10680</name>
</gene>
<dbReference type="RefSeq" id="WP_066603468.1">
    <property type="nucleotide sequence ID" value="NZ_KQ130434.1"/>
</dbReference>
<dbReference type="PATRIC" id="fig|1420583.3.peg.2147"/>
<dbReference type="InterPro" id="IPR016181">
    <property type="entry name" value="Acyl_CoA_acyltransferase"/>
</dbReference>
<protein>
    <submittedName>
        <fullName evidence="2">CelD-like protein</fullName>
    </submittedName>
</protein>
<dbReference type="AlphaFoldDB" id="A0A0J7Y593"/>
<evidence type="ECO:0000313" key="2">
    <source>
        <dbReference type="EMBL" id="KMS58548.1"/>
    </source>
</evidence>
<dbReference type="Proteomes" id="UP000052232">
    <property type="component" value="Unassembled WGS sequence"/>
</dbReference>
<keyword evidence="3" id="KW-1185">Reference proteome</keyword>
<organism evidence="2 3">
    <name type="scientific">Sphingobium cupriresistens LL01</name>
    <dbReference type="NCBI Taxonomy" id="1420583"/>
    <lineage>
        <taxon>Bacteria</taxon>
        <taxon>Pseudomonadati</taxon>
        <taxon>Pseudomonadota</taxon>
        <taxon>Alphaproteobacteria</taxon>
        <taxon>Sphingomonadales</taxon>
        <taxon>Sphingomonadaceae</taxon>
        <taxon>Sphingobium</taxon>
    </lineage>
</organism>
<comment type="caution">
    <text evidence="2">The sequence shown here is derived from an EMBL/GenBank/DDBJ whole genome shotgun (WGS) entry which is preliminary data.</text>
</comment>
<dbReference type="SUPFAM" id="SSF55729">
    <property type="entry name" value="Acyl-CoA N-acyltransferases (Nat)"/>
    <property type="match status" value="1"/>
</dbReference>
<reference evidence="2 3" key="1">
    <citation type="journal article" date="2015" name="G3 (Bethesda)">
        <title>Insights into Ongoing Evolution of the Hexachlorocyclohexane Catabolic Pathway from Comparative Genomics of Ten Sphingomonadaceae Strains.</title>
        <authorList>
            <person name="Pearce S.L."/>
            <person name="Oakeshott J.G."/>
            <person name="Pandey G."/>
        </authorList>
    </citation>
    <scope>NUCLEOTIDE SEQUENCE [LARGE SCALE GENOMIC DNA]</scope>
    <source>
        <strain evidence="2 3">LL01</strain>
    </source>
</reference>
<evidence type="ECO:0000259" key="1">
    <source>
        <dbReference type="Pfam" id="PF13480"/>
    </source>
</evidence>
<dbReference type="EMBL" id="JACT01000001">
    <property type="protein sequence ID" value="KMS58548.1"/>
    <property type="molecule type" value="Genomic_DNA"/>
</dbReference>
<name>A0A0J7Y593_9SPHN</name>
<dbReference type="InterPro" id="IPR038740">
    <property type="entry name" value="BioF2-like_GNAT_dom"/>
</dbReference>
<proteinExistence type="predicted"/>